<evidence type="ECO:0000313" key="3">
    <source>
        <dbReference type="Proteomes" id="UP000199013"/>
    </source>
</evidence>
<sequence>MHNPWPHQKPSAEQATRQGISPHAQVGDHVGEAQGRGRRQLLTGESGPDGSDHRISSVGQCVNRRIEIVIRLPG</sequence>
<name>A0A1C3P0Z1_9ACTN</name>
<dbReference type="Proteomes" id="UP000199013">
    <property type="component" value="Unassembled WGS sequence"/>
</dbReference>
<gene>
    <name evidence="2" type="ORF">FDG2_3776</name>
</gene>
<protein>
    <submittedName>
        <fullName evidence="2">Uncharacterized protein</fullName>
    </submittedName>
</protein>
<reference evidence="3" key="1">
    <citation type="submission" date="2016-02" db="EMBL/GenBank/DDBJ databases">
        <authorList>
            <person name="Wibberg D."/>
        </authorList>
    </citation>
    <scope>NUCLEOTIDE SEQUENCE [LARGE SCALE GENOMIC DNA]</scope>
</reference>
<accession>A0A1C3P0Z1</accession>
<dbReference type="EMBL" id="FLUV01001583">
    <property type="protein sequence ID" value="SBW23440.1"/>
    <property type="molecule type" value="Genomic_DNA"/>
</dbReference>
<evidence type="ECO:0000313" key="2">
    <source>
        <dbReference type="EMBL" id="SBW23440.1"/>
    </source>
</evidence>
<organism evidence="2 3">
    <name type="scientific">Candidatus Protofrankia californiensis</name>
    <dbReference type="NCBI Taxonomy" id="1839754"/>
    <lineage>
        <taxon>Bacteria</taxon>
        <taxon>Bacillati</taxon>
        <taxon>Actinomycetota</taxon>
        <taxon>Actinomycetes</taxon>
        <taxon>Frankiales</taxon>
        <taxon>Frankiaceae</taxon>
        <taxon>Protofrankia</taxon>
    </lineage>
</organism>
<dbReference type="AlphaFoldDB" id="A0A1C3P0Z1"/>
<keyword evidence="3" id="KW-1185">Reference proteome</keyword>
<proteinExistence type="predicted"/>
<evidence type="ECO:0000256" key="1">
    <source>
        <dbReference type="SAM" id="MobiDB-lite"/>
    </source>
</evidence>
<feature type="region of interest" description="Disordered" evidence="1">
    <location>
        <begin position="1"/>
        <end position="58"/>
    </location>
</feature>